<sequence>MKSLISAIGLALFAQTSLLVVPVAFAQNATGQGQAASQNDPSLARRAVEWSRDRLAELDATIVVLEKESARLQGEARKNADEALKALRDRRDAYRVQAEEAAANASTWTDAQVAAARKSLDDGWAAFQTTRDRYLEAAKVDLATRRAILEAELEARQKAWRNSIDELRAKASKLAADQRAAIDARIAVLNSQVDEAKARIARLEDASAEAWETTKKSYADAQKLFSDTYASIRKTIEDATK</sequence>
<dbReference type="EMBL" id="LGSZ01000029">
    <property type="protein sequence ID" value="KPH81396.1"/>
    <property type="molecule type" value="Genomic_DNA"/>
</dbReference>
<evidence type="ECO:0000256" key="2">
    <source>
        <dbReference type="SAM" id="SignalP"/>
    </source>
</evidence>
<proteinExistence type="predicted"/>
<protein>
    <submittedName>
        <fullName evidence="3">Uncharacterized protein</fullName>
    </submittedName>
</protein>
<comment type="caution">
    <text evidence="3">The sequence shown here is derived from an EMBL/GenBank/DDBJ whole genome shotgun (WGS) entry which is preliminary data.</text>
</comment>
<feature type="coiled-coil region" evidence="1">
    <location>
        <begin position="55"/>
        <end position="104"/>
    </location>
</feature>
<keyword evidence="1" id="KW-0175">Coiled coil</keyword>
<dbReference type="Proteomes" id="UP000037822">
    <property type="component" value="Unassembled WGS sequence"/>
</dbReference>
<evidence type="ECO:0000313" key="3">
    <source>
        <dbReference type="EMBL" id="KPH81396.1"/>
    </source>
</evidence>
<gene>
    <name evidence="3" type="ORF">AE618_08675</name>
</gene>
<accession>A0A0N1N3Y1</accession>
<keyword evidence="4" id="KW-1185">Reference proteome</keyword>
<evidence type="ECO:0000313" key="4">
    <source>
        <dbReference type="Proteomes" id="UP000037822"/>
    </source>
</evidence>
<dbReference type="RefSeq" id="WP_054208662.1">
    <property type="nucleotide sequence ID" value="NZ_LGSZ01000029.1"/>
</dbReference>
<dbReference type="PATRIC" id="fig|1526658.3.peg.2759"/>
<name>A0A0N1N3Y1_9HYPH</name>
<dbReference type="AlphaFoldDB" id="A0A0N1N3Y1"/>
<keyword evidence="2" id="KW-0732">Signal</keyword>
<feature type="coiled-coil region" evidence="1">
    <location>
        <begin position="150"/>
        <end position="206"/>
    </location>
</feature>
<dbReference type="OrthoDB" id="8443580at2"/>
<organism evidence="3 4">
    <name type="scientific">Bosea vaviloviae</name>
    <dbReference type="NCBI Taxonomy" id="1526658"/>
    <lineage>
        <taxon>Bacteria</taxon>
        <taxon>Pseudomonadati</taxon>
        <taxon>Pseudomonadota</taxon>
        <taxon>Alphaproteobacteria</taxon>
        <taxon>Hyphomicrobiales</taxon>
        <taxon>Boseaceae</taxon>
        <taxon>Bosea</taxon>
    </lineage>
</organism>
<reference evidence="3 4" key="1">
    <citation type="submission" date="2015-07" db="EMBL/GenBank/DDBJ databases">
        <title>Whole genome sequencing of Bosea vaviloviae isolated from cave pool.</title>
        <authorList>
            <person name="Tan N.E.H."/>
            <person name="Lee Y.P."/>
            <person name="Gan H.M."/>
            <person name="Barton H."/>
            <person name="Savka M.A."/>
        </authorList>
    </citation>
    <scope>NUCLEOTIDE SEQUENCE [LARGE SCALE GENOMIC DNA]</scope>
    <source>
        <strain evidence="3 4">SD260</strain>
    </source>
</reference>
<evidence type="ECO:0000256" key="1">
    <source>
        <dbReference type="SAM" id="Coils"/>
    </source>
</evidence>
<feature type="chain" id="PRO_5005878628" evidence="2">
    <location>
        <begin position="27"/>
        <end position="241"/>
    </location>
</feature>
<feature type="signal peptide" evidence="2">
    <location>
        <begin position="1"/>
        <end position="26"/>
    </location>
</feature>